<reference evidence="1" key="1">
    <citation type="submission" date="2019-09" db="EMBL/GenBank/DDBJ databases">
        <authorList>
            <person name="Zhang L."/>
        </authorList>
    </citation>
    <scope>NUCLEOTIDE SEQUENCE</scope>
</reference>
<evidence type="ECO:0000313" key="1">
    <source>
        <dbReference type="EMBL" id="VVW25069.1"/>
    </source>
</evidence>
<sequence>MGMYTTICSINYVKQTLKSLISRLSVLDNISVYDLLYVDFAEDSRSLPMNQSYAPSTFVFILTNKYMSRLEIIAHLQKCMLRRSSSPKTRYRLI</sequence>
<dbReference type="AlphaFoldDB" id="A0A5K1CDE8"/>
<name>A0A5K1CDE8_9MAGN</name>
<gene>
    <name evidence="1" type="ORF">NYM_LOCUS18014</name>
</gene>
<dbReference type="EMBL" id="LR721782">
    <property type="protein sequence ID" value="VVW25069.1"/>
    <property type="molecule type" value="Genomic_DNA"/>
</dbReference>
<organism evidence="1">
    <name type="scientific">Nymphaea colorata</name>
    <name type="common">pocket water lily</name>
    <dbReference type="NCBI Taxonomy" id="210225"/>
    <lineage>
        <taxon>Eukaryota</taxon>
        <taxon>Viridiplantae</taxon>
        <taxon>Streptophyta</taxon>
        <taxon>Embryophyta</taxon>
        <taxon>Tracheophyta</taxon>
        <taxon>Spermatophyta</taxon>
        <taxon>Magnoliopsida</taxon>
        <taxon>Nymphaeales</taxon>
        <taxon>Nymphaeaceae</taxon>
        <taxon>Nymphaea</taxon>
    </lineage>
</organism>
<accession>A0A5K1CDE8</accession>
<dbReference type="Gramene" id="NC4G0152430.1">
    <property type="protein sequence ID" value="NC4G0152430.1:cds"/>
    <property type="gene ID" value="NC4G0152430"/>
</dbReference>
<protein>
    <submittedName>
        <fullName evidence="1">Uncharacterized protein</fullName>
    </submittedName>
</protein>
<proteinExistence type="predicted"/>